<name>A0A9Q9SUS3_MOOP1</name>
<dbReference type="AlphaFoldDB" id="A0A9Q9SUS3"/>
<organism evidence="1">
    <name type="scientific">Moorena producens (strain JHB)</name>
    <dbReference type="NCBI Taxonomy" id="1454205"/>
    <lineage>
        <taxon>Bacteria</taxon>
        <taxon>Bacillati</taxon>
        <taxon>Cyanobacteriota</taxon>
        <taxon>Cyanophyceae</taxon>
        <taxon>Coleofasciculales</taxon>
        <taxon>Coleofasciculaceae</taxon>
        <taxon>Moorena</taxon>
    </lineage>
</organism>
<sequence length="44" mass="5144">MVETRELIGLQAKLAFHYRDGFKFLAIYSINKLTINEATSLWLK</sequence>
<reference evidence="1" key="1">
    <citation type="journal article" date="2017" name="Proc. Natl. Acad. Sci. U.S.A.">
        <title>Comparative genomics uncovers the prolific and distinctive metabolic potential of the cyanobacterial genus Moorea.</title>
        <authorList>
            <person name="Leao T."/>
            <person name="Castelao G."/>
            <person name="Korobeynikov A."/>
            <person name="Monroe E.A."/>
            <person name="Podell S."/>
            <person name="Glukhov E."/>
            <person name="Allen E.E."/>
            <person name="Gerwick W.H."/>
            <person name="Gerwick L."/>
        </authorList>
    </citation>
    <scope>NUCLEOTIDE SEQUENCE</scope>
    <source>
        <strain evidence="1">JHB</strain>
    </source>
</reference>
<protein>
    <submittedName>
        <fullName evidence="1">Uncharacterized protein</fullName>
    </submittedName>
</protein>
<accession>A0A9Q9SUS3</accession>
<evidence type="ECO:0000313" key="1">
    <source>
        <dbReference type="EMBL" id="WAN70033.1"/>
    </source>
</evidence>
<gene>
    <name evidence="1" type="ORF">BJP36_38875</name>
</gene>
<dbReference type="EMBL" id="CP017708">
    <property type="protein sequence ID" value="WAN70033.1"/>
    <property type="molecule type" value="Genomic_DNA"/>
</dbReference>
<reference evidence="1" key="2">
    <citation type="submission" date="2022-10" db="EMBL/GenBank/DDBJ databases">
        <authorList>
            <person name="Ngo T.-E."/>
        </authorList>
    </citation>
    <scope>NUCLEOTIDE SEQUENCE</scope>
    <source>
        <strain evidence="1">JHB</strain>
    </source>
</reference>
<proteinExistence type="predicted"/>
<dbReference type="Proteomes" id="UP000176944">
    <property type="component" value="Chromosome"/>
</dbReference>